<feature type="signal peptide" evidence="1">
    <location>
        <begin position="1"/>
        <end position="25"/>
    </location>
</feature>
<sequence>MKSIKFAAALSLVLGTLFSASYAQAAPKAQSCNGAPSQCQTFFGQ</sequence>
<organism evidence="2 3">
    <name type="scientific">Chitinasiproducens palmae</name>
    <dbReference type="NCBI Taxonomy" id="1770053"/>
    <lineage>
        <taxon>Bacteria</taxon>
        <taxon>Pseudomonadati</taxon>
        <taxon>Pseudomonadota</taxon>
        <taxon>Betaproteobacteria</taxon>
        <taxon>Burkholderiales</taxon>
        <taxon>Burkholderiaceae</taxon>
        <taxon>Chitinasiproducens</taxon>
    </lineage>
</organism>
<dbReference type="RefSeq" id="WP_170845096.1">
    <property type="nucleotide sequence ID" value="NZ_FNLO01000005.1"/>
</dbReference>
<evidence type="ECO:0000313" key="2">
    <source>
        <dbReference type="EMBL" id="SDV48395.1"/>
    </source>
</evidence>
<evidence type="ECO:0000256" key="1">
    <source>
        <dbReference type="SAM" id="SignalP"/>
    </source>
</evidence>
<dbReference type="AlphaFoldDB" id="A0A1H2PNV1"/>
<accession>A0A1H2PNV1</accession>
<feature type="chain" id="PRO_5017223877" evidence="1">
    <location>
        <begin position="26"/>
        <end position="45"/>
    </location>
</feature>
<dbReference type="EMBL" id="FNLO01000005">
    <property type="protein sequence ID" value="SDV48395.1"/>
    <property type="molecule type" value="Genomic_DNA"/>
</dbReference>
<dbReference type="Proteomes" id="UP000243719">
    <property type="component" value="Unassembled WGS sequence"/>
</dbReference>
<keyword evidence="1" id="KW-0732">Signal</keyword>
<reference evidence="3" key="1">
    <citation type="submission" date="2016-09" db="EMBL/GenBank/DDBJ databases">
        <authorList>
            <person name="Varghese N."/>
            <person name="Submissions S."/>
        </authorList>
    </citation>
    <scope>NUCLEOTIDE SEQUENCE [LARGE SCALE GENOMIC DNA]</scope>
    <source>
        <strain evidence="3">JS23</strain>
    </source>
</reference>
<gene>
    <name evidence="2" type="ORF">SAMN05216551_10557</name>
</gene>
<keyword evidence="3" id="KW-1185">Reference proteome</keyword>
<name>A0A1H2PNV1_9BURK</name>
<protein>
    <submittedName>
        <fullName evidence="2">Uncharacterized protein</fullName>
    </submittedName>
</protein>
<proteinExistence type="predicted"/>
<evidence type="ECO:0000313" key="3">
    <source>
        <dbReference type="Proteomes" id="UP000243719"/>
    </source>
</evidence>